<accession>W0RSE9</accession>
<name>W0RSE9_9BACT</name>
<sequence length="171" mass="19294">MRFDPKPISAESVAAALDKAHRYRLLNEPSAAESICLDVLAVDADNQQALETMLLAITDQFEHENNAGMRRARDLVPRLDDEYRRQYYAGIICERAALAQLHRLARTTAHGAAQSAYASFREAMEHFERAEALRPAGNDEAILRWNTCARILDRNPILAPAPREEYVPSFD</sequence>
<protein>
    <submittedName>
        <fullName evidence="1">Uncharacterized protein</fullName>
    </submittedName>
</protein>
<dbReference type="AlphaFoldDB" id="W0RSE9"/>
<gene>
    <name evidence="1" type="ORF">J421_4983</name>
</gene>
<dbReference type="Proteomes" id="UP000019151">
    <property type="component" value="Plasmid 1"/>
</dbReference>
<dbReference type="OrthoDB" id="117088at2"/>
<evidence type="ECO:0000313" key="2">
    <source>
        <dbReference type="Proteomes" id="UP000019151"/>
    </source>
</evidence>
<dbReference type="RefSeq" id="WP_025413855.1">
    <property type="nucleotide sequence ID" value="NZ_CP007129.1"/>
</dbReference>
<dbReference type="HOGENOM" id="CLU_1523225_0_0_0"/>
<keyword evidence="1" id="KW-0614">Plasmid</keyword>
<reference evidence="1 2" key="1">
    <citation type="journal article" date="2014" name="Genome Announc.">
        <title>Genome Sequence and Methylome of Soil Bacterium Gemmatirosa kalamazoonensis KBS708T, a Member of the Rarely Cultivated Gemmatimonadetes Phylum.</title>
        <authorList>
            <person name="Debruyn J.M."/>
            <person name="Radosevich M."/>
            <person name="Wommack K.E."/>
            <person name="Polson S.W."/>
            <person name="Hauser L.J."/>
            <person name="Fawaz M.N."/>
            <person name="Korlach J."/>
            <person name="Tsai Y.C."/>
        </authorList>
    </citation>
    <scope>NUCLEOTIDE SEQUENCE [LARGE SCALE GENOMIC DNA]</scope>
    <source>
        <strain evidence="1 2">KBS708</strain>
        <plasmid evidence="2">Plasmid 1</plasmid>
    </source>
</reference>
<organism evidence="1 2">
    <name type="scientific">Gemmatirosa kalamazoonensis</name>
    <dbReference type="NCBI Taxonomy" id="861299"/>
    <lineage>
        <taxon>Bacteria</taxon>
        <taxon>Pseudomonadati</taxon>
        <taxon>Gemmatimonadota</taxon>
        <taxon>Gemmatimonadia</taxon>
        <taxon>Gemmatimonadales</taxon>
        <taxon>Gemmatimonadaceae</taxon>
        <taxon>Gemmatirosa</taxon>
    </lineage>
</organism>
<proteinExistence type="predicted"/>
<geneLocation type="plasmid" evidence="1 2">
    <name>1</name>
</geneLocation>
<evidence type="ECO:0000313" key="1">
    <source>
        <dbReference type="EMBL" id="AHG92518.1"/>
    </source>
</evidence>
<keyword evidence="2" id="KW-1185">Reference proteome</keyword>
<dbReference type="KEGG" id="gba:J421_4983"/>
<dbReference type="InParanoid" id="W0RSE9"/>
<dbReference type="EMBL" id="CP007129">
    <property type="protein sequence ID" value="AHG92518.1"/>
    <property type="molecule type" value="Genomic_DNA"/>
</dbReference>